<dbReference type="Proteomes" id="UP000010408">
    <property type="component" value="Unassembled WGS sequence"/>
</dbReference>
<evidence type="ECO:0000313" key="10">
    <source>
        <dbReference type="Proteomes" id="UP000010408"/>
    </source>
</evidence>
<evidence type="ECO:0000256" key="6">
    <source>
        <dbReference type="SAM" id="SignalP"/>
    </source>
</evidence>
<dbReference type="Gene3D" id="3.20.20.80">
    <property type="entry name" value="Glycosidases"/>
    <property type="match status" value="1"/>
</dbReference>
<dbReference type="GO" id="GO:0005764">
    <property type="term" value="C:lysosome"/>
    <property type="evidence" value="ECO:0007669"/>
    <property type="project" value="TreeGrafter"/>
</dbReference>
<dbReference type="InterPro" id="IPR000933">
    <property type="entry name" value="Glyco_hydro_29"/>
</dbReference>
<gene>
    <name evidence="9" type="ORF">HMPREF9134_00300</name>
</gene>
<dbReference type="AlphaFoldDB" id="L1NHF2"/>
<dbReference type="eggNOG" id="COG3669">
    <property type="taxonomic scope" value="Bacteria"/>
</dbReference>
<feature type="signal peptide" evidence="6">
    <location>
        <begin position="1"/>
        <end position="29"/>
    </location>
</feature>
<protein>
    <recommendedName>
        <fullName evidence="2">alpha-L-fucosidase</fullName>
        <ecNumber evidence="2">3.2.1.51</ecNumber>
    </recommendedName>
</protein>
<dbReference type="PANTHER" id="PTHR10030">
    <property type="entry name" value="ALPHA-L-FUCOSIDASE"/>
    <property type="match status" value="1"/>
</dbReference>
<dbReference type="InterPro" id="IPR008979">
    <property type="entry name" value="Galactose-bd-like_sf"/>
</dbReference>
<dbReference type="GO" id="GO:0006004">
    <property type="term" value="P:fucose metabolic process"/>
    <property type="evidence" value="ECO:0007669"/>
    <property type="project" value="TreeGrafter"/>
</dbReference>
<evidence type="ECO:0000256" key="2">
    <source>
        <dbReference type="ARBA" id="ARBA00012662"/>
    </source>
</evidence>
<dbReference type="GO" id="GO:0016139">
    <property type="term" value="P:glycoside catabolic process"/>
    <property type="evidence" value="ECO:0007669"/>
    <property type="project" value="TreeGrafter"/>
</dbReference>
<keyword evidence="5" id="KW-0326">Glycosidase</keyword>
<evidence type="ECO:0000256" key="3">
    <source>
        <dbReference type="ARBA" id="ARBA00022729"/>
    </source>
</evidence>
<evidence type="ECO:0000256" key="4">
    <source>
        <dbReference type="ARBA" id="ARBA00022801"/>
    </source>
</evidence>
<dbReference type="GO" id="GO:0004560">
    <property type="term" value="F:alpha-L-fucosidase activity"/>
    <property type="evidence" value="ECO:0007669"/>
    <property type="project" value="InterPro"/>
</dbReference>
<dbReference type="HOGENOM" id="CLU_002934_7_0_10"/>
<name>L1NHF2_9PORP</name>
<feature type="chain" id="PRO_5003954444" description="alpha-L-fucosidase" evidence="6">
    <location>
        <begin position="30"/>
        <end position="696"/>
    </location>
</feature>
<dbReference type="SUPFAM" id="SSF51445">
    <property type="entry name" value="(Trans)glycosidases"/>
    <property type="match status" value="1"/>
</dbReference>
<evidence type="ECO:0000259" key="8">
    <source>
        <dbReference type="Pfam" id="PF01120"/>
    </source>
</evidence>
<dbReference type="Gene3D" id="2.60.120.260">
    <property type="entry name" value="Galactose-binding domain-like"/>
    <property type="match status" value="2"/>
</dbReference>
<comment type="similarity">
    <text evidence="1">Belongs to the glycosyl hydrolase 29 family.</text>
</comment>
<organism evidence="9 10">
    <name type="scientific">Porphyromonas catoniae F0037</name>
    <dbReference type="NCBI Taxonomy" id="1127696"/>
    <lineage>
        <taxon>Bacteria</taxon>
        <taxon>Pseudomonadati</taxon>
        <taxon>Bacteroidota</taxon>
        <taxon>Bacteroidia</taxon>
        <taxon>Bacteroidales</taxon>
        <taxon>Porphyromonadaceae</taxon>
        <taxon>Porphyromonas</taxon>
    </lineage>
</organism>
<dbReference type="RefSeq" id="WP_005468442.1">
    <property type="nucleotide sequence ID" value="NZ_KB291042.1"/>
</dbReference>
<feature type="domain" description="F5/8 type C" evidence="7">
    <location>
        <begin position="382"/>
        <end position="480"/>
    </location>
</feature>
<evidence type="ECO:0000259" key="7">
    <source>
        <dbReference type="Pfam" id="PF00754"/>
    </source>
</evidence>
<sequence>MYHIIMMRKLLSPILGLCALTLGSASISAQTSAPEPILPIPTQAQIDWQRLETYAFIHFGLNTFNDLEWGYGNTPAKTFAPPILDVEQWVTTLKRAGMKGIILTAKHHDGFCLWPTKTTEYSVKNSPWKAGKGDLVKDLSEACRRHGLLFGIYLSPWDRNNAQYGFPEYQKTFHEQIRELTTNYGKLFEYWFDGANGGTGWYGGADSARKIDPLTYYDYEGATKMLLKNNKDIMIFGGTTHTIRWIGNERGWAGETNWAMYDESKQKHYTQAQWGMETADKWCPGEVDVSIRPGWFYHHREDHQVRSVANLVNIYYESVGRNANLLLNCPINLEGKISATDSARLIAWHDHLQKAFRHNKLRKASVHTNDSRTGKTFRTCHINDGNPDTYWAAKDGTTTATLTFTLPKEELINNIALQEHIALGQRVRSFRLEVAGSKGDFRPIETRDSLTTIGYKRLIRFSAVHAKRLRLTVTDARGPVCLSEVAAYLAPEVLEAPTVRRDSRDSVYITTTAANAHLEYTLIPTEGSKQQVTWRPYQGALYLPGDHFTLKARVSTAANSDRPETTYEAGYSLARVQTPGLSEAERTYLFDGNGYTQVVLPKGMRSVTLELGETKGIHRLVYTPSQLRDVRGHIQRYELYIDGHKVAEGEFSNIKHNPIPVAIELGKEVQGKTLRLVVTKTVDDAVEIVIGDLSIN</sequence>
<dbReference type="EMBL" id="AMEQ01000011">
    <property type="protein sequence ID" value="EKY02756.1"/>
    <property type="molecule type" value="Genomic_DNA"/>
</dbReference>
<dbReference type="InterPro" id="IPR017853">
    <property type="entry name" value="GH"/>
</dbReference>
<accession>L1NHF2</accession>
<dbReference type="InterPro" id="IPR057739">
    <property type="entry name" value="Glyco_hydro_29_N"/>
</dbReference>
<dbReference type="SUPFAM" id="SSF49785">
    <property type="entry name" value="Galactose-binding domain-like"/>
    <property type="match status" value="2"/>
</dbReference>
<keyword evidence="4" id="KW-0378">Hydrolase</keyword>
<dbReference type="STRING" id="1127696.HMPREF9134_00300"/>
<reference evidence="9 10" key="1">
    <citation type="submission" date="2012-05" db="EMBL/GenBank/DDBJ databases">
        <authorList>
            <person name="Weinstock G."/>
            <person name="Sodergren E."/>
            <person name="Lobos E.A."/>
            <person name="Fulton L."/>
            <person name="Fulton R."/>
            <person name="Courtney L."/>
            <person name="Fronick C."/>
            <person name="O'Laughlin M."/>
            <person name="Godfrey J."/>
            <person name="Wilson R.M."/>
            <person name="Miner T."/>
            <person name="Farmer C."/>
            <person name="Delehaunty K."/>
            <person name="Cordes M."/>
            <person name="Minx P."/>
            <person name="Tomlinson C."/>
            <person name="Chen J."/>
            <person name="Wollam A."/>
            <person name="Pepin K.H."/>
            <person name="Bhonagiri V."/>
            <person name="Zhang X."/>
            <person name="Suruliraj S."/>
            <person name="Warren W."/>
            <person name="Mitreva M."/>
            <person name="Mardis E.R."/>
            <person name="Wilson R.K."/>
        </authorList>
    </citation>
    <scope>NUCLEOTIDE SEQUENCE [LARGE SCALE GENOMIC DNA]</scope>
    <source>
        <strain evidence="9 10">F0037</strain>
    </source>
</reference>
<proteinExistence type="inferred from homology"/>
<dbReference type="InterPro" id="IPR000421">
    <property type="entry name" value="FA58C"/>
</dbReference>
<dbReference type="SMART" id="SM00812">
    <property type="entry name" value="Alpha_L_fucos"/>
    <property type="match status" value="1"/>
</dbReference>
<evidence type="ECO:0000313" key="9">
    <source>
        <dbReference type="EMBL" id="EKY02756.1"/>
    </source>
</evidence>
<dbReference type="Pfam" id="PF00754">
    <property type="entry name" value="F5_F8_type_C"/>
    <property type="match status" value="1"/>
</dbReference>
<comment type="caution">
    <text evidence="9">The sequence shown here is derived from an EMBL/GenBank/DDBJ whole genome shotgun (WGS) entry which is preliminary data.</text>
</comment>
<dbReference type="Pfam" id="PF01120">
    <property type="entry name" value="Alpha_L_fucos"/>
    <property type="match status" value="1"/>
</dbReference>
<dbReference type="EC" id="3.2.1.51" evidence="2"/>
<evidence type="ECO:0000256" key="5">
    <source>
        <dbReference type="ARBA" id="ARBA00023295"/>
    </source>
</evidence>
<feature type="domain" description="Glycoside hydrolase family 29 N-terminal" evidence="8">
    <location>
        <begin position="55"/>
        <end position="352"/>
    </location>
</feature>
<dbReference type="PATRIC" id="fig|1127696.3.peg.251"/>
<keyword evidence="3 6" id="KW-0732">Signal</keyword>
<evidence type="ECO:0000256" key="1">
    <source>
        <dbReference type="ARBA" id="ARBA00007951"/>
    </source>
</evidence>
<dbReference type="PANTHER" id="PTHR10030:SF37">
    <property type="entry name" value="ALPHA-L-FUCOSIDASE-RELATED"/>
    <property type="match status" value="1"/>
</dbReference>